<feature type="domain" description="Squalene cyclase N-terminal" evidence="6">
    <location>
        <begin position="21"/>
        <end position="303"/>
    </location>
</feature>
<dbReference type="STRING" id="338963.Pcar_0355"/>
<dbReference type="NCBIfam" id="TIGR01787">
    <property type="entry name" value="squalene_cyclas"/>
    <property type="match status" value="1"/>
</dbReference>
<evidence type="ECO:0000256" key="4">
    <source>
        <dbReference type="SAM" id="MobiDB-lite"/>
    </source>
</evidence>
<dbReference type="UniPathway" id="UPA00337"/>
<evidence type="ECO:0000259" key="6">
    <source>
        <dbReference type="Pfam" id="PF13249"/>
    </source>
</evidence>
<dbReference type="InterPro" id="IPR018333">
    <property type="entry name" value="Squalene_cyclase"/>
</dbReference>
<protein>
    <submittedName>
        <fullName evidence="7">Squalene cyclase</fullName>
    </submittedName>
</protein>
<dbReference type="PANTHER" id="PTHR11764:SF82">
    <property type="entry name" value="TERPENE CYCLASE_MUTASE FAMILY MEMBER"/>
    <property type="match status" value="1"/>
</dbReference>
<dbReference type="GO" id="GO:0005811">
    <property type="term" value="C:lipid droplet"/>
    <property type="evidence" value="ECO:0007669"/>
    <property type="project" value="InterPro"/>
</dbReference>
<dbReference type="Proteomes" id="UP000002534">
    <property type="component" value="Chromosome"/>
</dbReference>
<dbReference type="PANTHER" id="PTHR11764">
    <property type="entry name" value="TERPENE CYCLASE/MUTASE FAMILY MEMBER"/>
    <property type="match status" value="1"/>
</dbReference>
<dbReference type="InterPro" id="IPR032697">
    <property type="entry name" value="SQ_cyclase_N"/>
</dbReference>
<evidence type="ECO:0000313" key="8">
    <source>
        <dbReference type="Proteomes" id="UP000002534"/>
    </source>
</evidence>
<evidence type="ECO:0000259" key="5">
    <source>
        <dbReference type="Pfam" id="PF13243"/>
    </source>
</evidence>
<evidence type="ECO:0000256" key="3">
    <source>
        <dbReference type="ARBA" id="ARBA00023235"/>
    </source>
</evidence>
<dbReference type="InterPro" id="IPR008930">
    <property type="entry name" value="Terpenoid_cyclase/PrenylTrfase"/>
</dbReference>
<dbReference type="GO" id="GO:0016866">
    <property type="term" value="F:intramolecular transferase activity"/>
    <property type="evidence" value="ECO:0007669"/>
    <property type="project" value="InterPro"/>
</dbReference>
<dbReference type="GO" id="GO:0016104">
    <property type="term" value="P:triterpenoid biosynthetic process"/>
    <property type="evidence" value="ECO:0007669"/>
    <property type="project" value="InterPro"/>
</dbReference>
<accession>Q3A7M9</accession>
<reference evidence="7 8" key="2">
    <citation type="journal article" date="2012" name="BMC Genomics">
        <title>The genome of Pelobacter carbinolicus reveals surprising metabolic capabilities and physiological features.</title>
        <authorList>
            <person name="Aklujkar M."/>
            <person name="Haveman S.A."/>
            <person name="Didonato R.Jr."/>
            <person name="Chertkov O."/>
            <person name="Han C.S."/>
            <person name="Land M.L."/>
            <person name="Brown P."/>
            <person name="Lovley D.R."/>
        </authorList>
    </citation>
    <scope>NUCLEOTIDE SEQUENCE [LARGE SCALE GENOMIC DNA]</scope>
    <source>
        <strain evidence="8">DSM 2380 / NBRC 103641 / GraBd1</strain>
    </source>
</reference>
<dbReference type="RefSeq" id="WP_011340035.1">
    <property type="nucleotide sequence ID" value="NC_007498.2"/>
</dbReference>
<dbReference type="HOGENOM" id="CLU_019345_0_0_7"/>
<evidence type="ECO:0000256" key="2">
    <source>
        <dbReference type="ARBA" id="ARBA00022737"/>
    </source>
</evidence>
<dbReference type="OrthoDB" id="9758578at2"/>
<dbReference type="Pfam" id="PF13249">
    <property type="entry name" value="SQHop_cyclase_N"/>
    <property type="match status" value="1"/>
</dbReference>
<dbReference type="EMBL" id="CP000142">
    <property type="protein sequence ID" value="ABA87615.1"/>
    <property type="molecule type" value="Genomic_DNA"/>
</dbReference>
<sequence>MNVIRQLNSGVNAAKSLDDGIESAIEWLAENQDKEGFWVGMLESNSCIEAEWILAMHLLGVKDDPKYDKVVQAILNEQREDGSWAVYYDAPAGDINATVEAYAALRTAGFGAGDERLIKARNWIFSHGGLKNVRVFTRYWLALIGEWPWDETPALAPEIIYLPAWCPLNIYDFACWARATLVPLSVLSVRRPVKPLPAESRLDELFPEGRENADYSLPESEKGLAERFFLVVDWFLKKYNRLPMQFGREKAIRLCLEWIVRHQDYDGGWGGIQPPLIYSLIALNTEGYGINHPVISKGLDAFNPPWAYEKNGGVYLQCSESPVWDTLFTMLALFESGCSFDDTPMMRPALDWILSKQITSWGDWQVKVRGVRPGGWAFERANTAYPDVDDTALALVVLAEARRHVKDSAAVDAALERAEEWILGLQCRNGGWAAFDRDNNSAIVTKIPFCDFGEVLDPPSVDVTAHVVEALAALGRDRHDPVVARALKYIRSEQEPGGSWFGRWGVNHIYGTCAVLPALAAIGEDMRAPYVLRAADWLVRHQNDDGGWGESCASYMDDSQCGQGSSTASQTGWALMALVAMSSHDYDEAIRRGLDYLLSHQKSGTWDEPQYTGTGFPGYGVGERTNLKEAGATLDQGCELARGFMINYNMYRHYFPLIAMARARRHLGLAANPRHQDSRSSVEVAPEALRGRACG</sequence>
<keyword evidence="8" id="KW-1185">Reference proteome</keyword>
<evidence type="ECO:0000313" key="7">
    <source>
        <dbReference type="EMBL" id="ABA87615.1"/>
    </source>
</evidence>
<dbReference type="AlphaFoldDB" id="Q3A7M9"/>
<dbReference type="SUPFAM" id="SSF48239">
    <property type="entry name" value="Terpenoid cyclases/Protein prenyltransferases"/>
    <property type="match status" value="2"/>
</dbReference>
<dbReference type="SFLD" id="SFLDG01016">
    <property type="entry name" value="Prenyltransferase_Like_2"/>
    <property type="match status" value="1"/>
</dbReference>
<feature type="region of interest" description="Disordered" evidence="4">
    <location>
        <begin position="672"/>
        <end position="695"/>
    </location>
</feature>
<dbReference type="Pfam" id="PF13243">
    <property type="entry name" value="SQHop_cyclase_C"/>
    <property type="match status" value="1"/>
</dbReference>
<dbReference type="eggNOG" id="COG1657">
    <property type="taxonomic scope" value="Bacteria"/>
</dbReference>
<name>Q3A7M9_SYNC1</name>
<comment type="pathway">
    <text evidence="1">Secondary metabolite biosynthesis; hopanoid biosynthesis.</text>
</comment>
<feature type="domain" description="Squalene cyclase C-terminal" evidence="5">
    <location>
        <begin position="321"/>
        <end position="618"/>
    </location>
</feature>
<dbReference type="Gene3D" id="1.50.10.20">
    <property type="match status" value="2"/>
</dbReference>
<organism evidence="7 8">
    <name type="scientific">Syntrophotalea carbinolica (strain DSM 2380 / NBRC 103641 / GraBd1)</name>
    <name type="common">Pelobacter carbinolicus</name>
    <dbReference type="NCBI Taxonomy" id="338963"/>
    <lineage>
        <taxon>Bacteria</taxon>
        <taxon>Pseudomonadati</taxon>
        <taxon>Thermodesulfobacteriota</taxon>
        <taxon>Desulfuromonadia</taxon>
        <taxon>Desulfuromonadales</taxon>
        <taxon>Syntrophotaleaceae</taxon>
        <taxon>Syntrophotalea</taxon>
    </lineage>
</organism>
<proteinExistence type="predicted"/>
<keyword evidence="2" id="KW-0677">Repeat</keyword>
<dbReference type="SMR" id="Q3A7M9"/>
<dbReference type="InterPro" id="IPR006400">
    <property type="entry name" value="Hopene-cyclase"/>
</dbReference>
<dbReference type="KEGG" id="pca:Pcar_0355"/>
<reference evidence="8" key="1">
    <citation type="submission" date="2005-10" db="EMBL/GenBank/DDBJ databases">
        <title>Complete sequence of Pelobacter carbinolicus DSM 2380.</title>
        <authorList>
            <person name="Copeland A."/>
            <person name="Lucas S."/>
            <person name="Lapidus A."/>
            <person name="Barry K."/>
            <person name="Detter J.C."/>
            <person name="Glavina T."/>
            <person name="Hammon N."/>
            <person name="Israni S."/>
            <person name="Pitluck S."/>
            <person name="Chertkov O."/>
            <person name="Schmutz J."/>
            <person name="Larimer F."/>
            <person name="Land M."/>
            <person name="Kyrpides N."/>
            <person name="Ivanova N."/>
            <person name="Richardson P."/>
        </authorList>
    </citation>
    <scope>NUCLEOTIDE SEQUENCE [LARGE SCALE GENOMIC DNA]</scope>
    <source>
        <strain evidence="8">DSM 2380 / NBRC 103641 / GraBd1</strain>
    </source>
</reference>
<keyword evidence="3" id="KW-0413">Isomerase</keyword>
<gene>
    <name evidence="7" type="primary">shc-1</name>
    <name evidence="7" type="ordered locus">Pcar_0355</name>
</gene>
<dbReference type="NCBIfam" id="TIGR01507">
    <property type="entry name" value="hopene_cyclase"/>
    <property type="match status" value="1"/>
</dbReference>
<dbReference type="InterPro" id="IPR032696">
    <property type="entry name" value="SQ_cyclase_C"/>
</dbReference>
<evidence type="ECO:0000256" key="1">
    <source>
        <dbReference type="ARBA" id="ARBA00004999"/>
    </source>
</evidence>
<dbReference type="CDD" id="cd02892">
    <property type="entry name" value="SQCY_1"/>
    <property type="match status" value="1"/>
</dbReference>